<dbReference type="InterPro" id="IPR059179">
    <property type="entry name" value="MLKL-like_MCAfunc"/>
</dbReference>
<name>A0A2H3AP11_9AGAR</name>
<protein>
    <recommendedName>
        <fullName evidence="4">Fungal N-terminal domain-containing protein</fullName>
    </recommendedName>
</protein>
<feature type="region of interest" description="Disordered" evidence="1">
    <location>
        <begin position="288"/>
        <end position="308"/>
    </location>
</feature>
<gene>
    <name evidence="2" type="ORF">ARMSODRAFT_1009265</name>
</gene>
<keyword evidence="3" id="KW-1185">Reference proteome</keyword>
<evidence type="ECO:0000313" key="3">
    <source>
        <dbReference type="Proteomes" id="UP000218334"/>
    </source>
</evidence>
<reference evidence="3" key="1">
    <citation type="journal article" date="2017" name="Nat. Ecol. Evol.">
        <title>Genome expansion and lineage-specific genetic innovations in the forest pathogenic fungi Armillaria.</title>
        <authorList>
            <person name="Sipos G."/>
            <person name="Prasanna A.N."/>
            <person name="Walter M.C."/>
            <person name="O'Connor E."/>
            <person name="Balint B."/>
            <person name="Krizsan K."/>
            <person name="Kiss B."/>
            <person name="Hess J."/>
            <person name="Varga T."/>
            <person name="Slot J."/>
            <person name="Riley R."/>
            <person name="Boka B."/>
            <person name="Rigling D."/>
            <person name="Barry K."/>
            <person name="Lee J."/>
            <person name="Mihaltcheva S."/>
            <person name="LaButti K."/>
            <person name="Lipzen A."/>
            <person name="Waldron R."/>
            <person name="Moloney N.M."/>
            <person name="Sperisen C."/>
            <person name="Kredics L."/>
            <person name="Vagvoelgyi C."/>
            <person name="Patrignani A."/>
            <person name="Fitzpatrick D."/>
            <person name="Nagy I."/>
            <person name="Doyle S."/>
            <person name="Anderson J.B."/>
            <person name="Grigoriev I.V."/>
            <person name="Gueldener U."/>
            <person name="Muensterkoetter M."/>
            <person name="Nagy L.G."/>
        </authorList>
    </citation>
    <scope>NUCLEOTIDE SEQUENCE [LARGE SCALE GENOMIC DNA]</scope>
    <source>
        <strain evidence="3">28-4</strain>
    </source>
</reference>
<dbReference type="EMBL" id="KZ293485">
    <property type="protein sequence ID" value="PBK60569.1"/>
    <property type="molecule type" value="Genomic_DNA"/>
</dbReference>
<sequence length="579" mass="65274">MRCRANDPGVVYKMNGNLRVWGRRIKATTYLRRGRCSRHRWLQYGKRLAHSSSNSRQIMLYGRLTNLCFLRRRYLITMPTNTSRKPRHGSKAIPASIQIANIVKGPGDMVPIVGGFVRGIAETAGVLFENLEQSKNNKEDMQDLAEEIIEIVKLIHDAGIQASATPEGIKYTSSLQTACLEFQESYLSDVLTQVNEISRNKGGVRGKIVDVLASRDIKEDIGRHRKAVGDARKNFDVETQLSLNILQVSLKTLQVVTRNTGAISRVDERLSSLQSTSAMTVPAKLATNNTRSPVNSETQRTGQSYRSPAAEDFKELNSGASFGYYLTLCKERLLQLHAFNGAAPWQHASYMVAWHQSHRVRMIGFSEVGPARAVYNAVSTKWAKVLIDRLRSRKELLSDSGGRWIMECKEEVLRRPLLQDSISPSRSWPYIVAFHHQDRVRMIGLSIEGCARVVYAVISTKLAKILMNTRRSEVLMSHGYNNYAKECGEEVRRLDALQSAIPLQSASYIVAFHQNTCVRMLGFSEERAARAVYGAVSIHWAKVLMDRRNSGKSLASHGYAYYVQQCEEEVLRNDFQEPT</sequence>
<feature type="compositionally biased region" description="Polar residues" evidence="1">
    <location>
        <begin position="288"/>
        <end position="306"/>
    </location>
</feature>
<evidence type="ECO:0000313" key="2">
    <source>
        <dbReference type="EMBL" id="PBK60569.1"/>
    </source>
</evidence>
<evidence type="ECO:0008006" key="4">
    <source>
        <dbReference type="Google" id="ProtNLM"/>
    </source>
</evidence>
<organism evidence="2 3">
    <name type="scientific">Armillaria solidipes</name>
    <dbReference type="NCBI Taxonomy" id="1076256"/>
    <lineage>
        <taxon>Eukaryota</taxon>
        <taxon>Fungi</taxon>
        <taxon>Dikarya</taxon>
        <taxon>Basidiomycota</taxon>
        <taxon>Agaricomycotina</taxon>
        <taxon>Agaricomycetes</taxon>
        <taxon>Agaricomycetidae</taxon>
        <taxon>Agaricales</taxon>
        <taxon>Marasmiineae</taxon>
        <taxon>Physalacriaceae</taxon>
        <taxon>Armillaria</taxon>
    </lineage>
</organism>
<proteinExistence type="predicted"/>
<evidence type="ECO:0000256" key="1">
    <source>
        <dbReference type="SAM" id="MobiDB-lite"/>
    </source>
</evidence>
<dbReference type="AlphaFoldDB" id="A0A2H3AP11"/>
<accession>A0A2H3AP11</accession>
<dbReference type="CDD" id="cd21037">
    <property type="entry name" value="MLKL_NTD"/>
    <property type="match status" value="1"/>
</dbReference>
<dbReference type="Proteomes" id="UP000218334">
    <property type="component" value="Unassembled WGS sequence"/>
</dbReference>